<evidence type="ECO:0000313" key="2">
    <source>
        <dbReference type="EMBL" id="API55181.1"/>
    </source>
</evidence>
<proteinExistence type="predicted"/>
<organism evidence="2 3">
    <name type="scientific">Rhizobium leguminosarum</name>
    <dbReference type="NCBI Taxonomy" id="384"/>
    <lineage>
        <taxon>Bacteria</taxon>
        <taxon>Pseudomonadati</taxon>
        <taxon>Pseudomonadota</taxon>
        <taxon>Alphaproteobacteria</taxon>
        <taxon>Hyphomicrobiales</taxon>
        <taxon>Rhizobiaceae</taxon>
        <taxon>Rhizobium/Agrobacterium group</taxon>
        <taxon>Rhizobium</taxon>
    </lineage>
</organism>
<evidence type="ECO:0000256" key="1">
    <source>
        <dbReference type="SAM" id="Phobius"/>
    </source>
</evidence>
<keyword evidence="1" id="KW-1133">Transmembrane helix</keyword>
<evidence type="ECO:0000313" key="3">
    <source>
        <dbReference type="Proteomes" id="UP000183050"/>
    </source>
</evidence>
<sequence>MQDDEAGPSLSLGLYRLSGLFASVVVVVYIFWEMFSQSAALIRLSMLRQSSPEGLPSLTQYCRLLAAKEASPAEETVGHCGRR</sequence>
<keyword evidence="1" id="KW-0472">Membrane</keyword>
<keyword evidence="2" id="KW-0614">Plasmid</keyword>
<geneLocation type="plasmid" evidence="2">
    <name>unnamed1</name>
</geneLocation>
<protein>
    <submittedName>
        <fullName evidence="2">Uncharacterized protein</fullName>
    </submittedName>
</protein>
<dbReference type="Proteomes" id="UP000183050">
    <property type="component" value="Plasmid unnamed1"/>
</dbReference>
<reference evidence="2 3" key="1">
    <citation type="submission" date="2016-11" db="EMBL/GenBank/DDBJ databases">
        <title>Rhizobium leguminosarum bv. viciae strain Vaf12 isolated from Vavilovia formosa root nodules from Russia, Dagestan.</title>
        <authorList>
            <person name="Kimeklis A."/>
        </authorList>
    </citation>
    <scope>NUCLEOTIDE SEQUENCE [LARGE SCALE GENOMIC DNA]</scope>
    <source>
        <strain evidence="2 3">Vaf-108</strain>
        <plasmid evidence="3">Plasmid unnamed1</plasmid>
    </source>
</reference>
<keyword evidence="1" id="KW-0812">Transmembrane</keyword>
<feature type="transmembrane region" description="Helical" evidence="1">
    <location>
        <begin position="20"/>
        <end position="42"/>
    </location>
</feature>
<dbReference type="AlphaFoldDB" id="A0A1L3ZHW1"/>
<name>A0A1L3ZHW1_RHILE</name>
<dbReference type="EMBL" id="CP018229">
    <property type="protein sequence ID" value="API55181.1"/>
    <property type="molecule type" value="Genomic_DNA"/>
</dbReference>
<accession>A0A1L3ZHW1</accession>
<gene>
    <name evidence="2" type="ORF">BMW22_26725</name>
</gene>